<protein>
    <submittedName>
        <fullName evidence="1">Uncharacterized protein</fullName>
    </submittedName>
</protein>
<reference evidence="2" key="1">
    <citation type="submission" date="2017-03" db="EMBL/GenBank/DDBJ databases">
        <title>Phytopthora megakarya and P. palmivora, two closely related causual agents of cacao black pod achieved similar genome size and gene model numbers by different mechanisms.</title>
        <authorList>
            <person name="Ali S."/>
            <person name="Shao J."/>
            <person name="Larry D.J."/>
            <person name="Kronmiller B."/>
            <person name="Shen D."/>
            <person name="Strem M.D."/>
            <person name="Melnick R.L."/>
            <person name="Guiltinan M.J."/>
            <person name="Tyler B.M."/>
            <person name="Meinhardt L.W."/>
            <person name="Bailey B.A."/>
        </authorList>
    </citation>
    <scope>NUCLEOTIDE SEQUENCE [LARGE SCALE GENOMIC DNA]</scope>
    <source>
        <strain evidence="2">zdho120</strain>
    </source>
</reference>
<comment type="caution">
    <text evidence="1">The sequence shown here is derived from an EMBL/GenBank/DDBJ whole genome shotgun (WGS) entry which is preliminary data.</text>
</comment>
<gene>
    <name evidence="1" type="ORF">PHMEG_00016970</name>
</gene>
<evidence type="ECO:0000313" key="2">
    <source>
        <dbReference type="Proteomes" id="UP000198211"/>
    </source>
</evidence>
<organism evidence="1 2">
    <name type="scientific">Phytophthora megakarya</name>
    <dbReference type="NCBI Taxonomy" id="4795"/>
    <lineage>
        <taxon>Eukaryota</taxon>
        <taxon>Sar</taxon>
        <taxon>Stramenopiles</taxon>
        <taxon>Oomycota</taxon>
        <taxon>Peronosporomycetes</taxon>
        <taxon>Peronosporales</taxon>
        <taxon>Peronosporaceae</taxon>
        <taxon>Phytophthora</taxon>
    </lineage>
</organism>
<dbReference type="EMBL" id="NBNE01002519">
    <property type="protein sequence ID" value="OWZ10216.1"/>
    <property type="molecule type" value="Genomic_DNA"/>
</dbReference>
<dbReference type="OrthoDB" id="125523at2759"/>
<proteinExistence type="predicted"/>
<evidence type="ECO:0000313" key="1">
    <source>
        <dbReference type="EMBL" id="OWZ10216.1"/>
    </source>
</evidence>
<accession>A0A225VXN8</accession>
<keyword evidence="2" id="KW-1185">Reference proteome</keyword>
<name>A0A225VXN8_9STRA</name>
<dbReference type="AlphaFoldDB" id="A0A225VXN8"/>
<dbReference type="Proteomes" id="UP000198211">
    <property type="component" value="Unassembled WGS sequence"/>
</dbReference>
<sequence>MAAIASRLFPPGRTNPPTGTICKFCRDTVRIKCPHELDREWDRPVYATLGLGPIHKCRAADTPFLDRDDGVRRPACQATLTILPHDQRFQYLPAQQRDYVAAERFSRTPHRDLMDERFSRTGG</sequence>